<gene>
    <name evidence="3" type="ORF">RRG08_035892</name>
</gene>
<evidence type="ECO:0000256" key="1">
    <source>
        <dbReference type="SAM" id="MobiDB-lite"/>
    </source>
</evidence>
<reference evidence="3" key="1">
    <citation type="journal article" date="2023" name="G3 (Bethesda)">
        <title>A reference genome for the long-term kleptoplast-retaining sea slug Elysia crispata morphotype clarki.</title>
        <authorList>
            <person name="Eastman K.E."/>
            <person name="Pendleton A.L."/>
            <person name="Shaikh M.A."/>
            <person name="Suttiyut T."/>
            <person name="Ogas R."/>
            <person name="Tomko P."/>
            <person name="Gavelis G."/>
            <person name="Widhalm J.R."/>
            <person name="Wisecaver J.H."/>
        </authorList>
    </citation>
    <scope>NUCLEOTIDE SEQUENCE</scope>
    <source>
        <strain evidence="3">ECLA1</strain>
    </source>
</reference>
<evidence type="ECO:0000313" key="3">
    <source>
        <dbReference type="EMBL" id="KAK3779754.1"/>
    </source>
</evidence>
<feature type="region of interest" description="Disordered" evidence="1">
    <location>
        <begin position="93"/>
        <end position="122"/>
    </location>
</feature>
<keyword evidence="2" id="KW-1133">Transmembrane helix</keyword>
<name>A0AAE1A1N1_9GAST</name>
<keyword evidence="4" id="KW-1185">Reference proteome</keyword>
<dbReference type="Proteomes" id="UP001283361">
    <property type="component" value="Unassembled WGS sequence"/>
</dbReference>
<keyword evidence="2" id="KW-0472">Membrane</keyword>
<dbReference type="AlphaFoldDB" id="A0AAE1A1N1"/>
<keyword evidence="2" id="KW-0812">Transmembrane</keyword>
<proteinExistence type="predicted"/>
<evidence type="ECO:0000313" key="4">
    <source>
        <dbReference type="Proteomes" id="UP001283361"/>
    </source>
</evidence>
<evidence type="ECO:0000256" key="2">
    <source>
        <dbReference type="SAM" id="Phobius"/>
    </source>
</evidence>
<comment type="caution">
    <text evidence="3">The sequence shown here is derived from an EMBL/GenBank/DDBJ whole genome shotgun (WGS) entry which is preliminary data.</text>
</comment>
<feature type="transmembrane region" description="Helical" evidence="2">
    <location>
        <begin position="37"/>
        <end position="58"/>
    </location>
</feature>
<accession>A0AAE1A1N1</accession>
<feature type="compositionally biased region" description="Basic and acidic residues" evidence="1">
    <location>
        <begin position="103"/>
        <end position="122"/>
    </location>
</feature>
<dbReference type="EMBL" id="JAWDGP010002811">
    <property type="protein sequence ID" value="KAK3779754.1"/>
    <property type="molecule type" value="Genomic_DNA"/>
</dbReference>
<protein>
    <submittedName>
        <fullName evidence="3">Uncharacterized protein</fullName>
    </submittedName>
</protein>
<organism evidence="3 4">
    <name type="scientific">Elysia crispata</name>
    <name type="common">lettuce slug</name>
    <dbReference type="NCBI Taxonomy" id="231223"/>
    <lineage>
        <taxon>Eukaryota</taxon>
        <taxon>Metazoa</taxon>
        <taxon>Spiralia</taxon>
        <taxon>Lophotrochozoa</taxon>
        <taxon>Mollusca</taxon>
        <taxon>Gastropoda</taxon>
        <taxon>Heterobranchia</taxon>
        <taxon>Euthyneura</taxon>
        <taxon>Panpulmonata</taxon>
        <taxon>Sacoglossa</taxon>
        <taxon>Placobranchoidea</taxon>
        <taxon>Plakobranchidae</taxon>
        <taxon>Elysia</taxon>
    </lineage>
</organism>
<sequence>MGVASVSDLTLAVSRRISVSTENAHTRRISGLVTGQALILAPVCCCICMCMCSVGLVLEAHATLKILDLALGLLRISERRLIKNCPLKSCDPGKRRNRALRVKPPDKDRNRPLGVKTPDKDEVSDGKLEKLFYSPLFGRVIQARPKREMSLPLALRAWSCYLLSPLALTQTDFLVGVVHFLPDISGRRATPGHRTTLQDSARRVRIT</sequence>